<evidence type="ECO:0000256" key="5">
    <source>
        <dbReference type="ARBA" id="ARBA00022692"/>
    </source>
</evidence>
<sequence length="147" mass="15412">MAFALGVSAPRLLQSVALLAALAGVATWSSLLLNPAQSHTPVEPLTTQDSGFASPAKQWFANQPSQVQISVSGVMAGARGAVAIIRLNDGPARSVMAGERLARDVRLVAIEADGVVIERGSEQTRLKVSTLPEIPALPGLTRLNDRH</sequence>
<evidence type="ECO:0000256" key="3">
    <source>
        <dbReference type="ARBA" id="ARBA00022475"/>
    </source>
</evidence>
<evidence type="ECO:0000313" key="10">
    <source>
        <dbReference type="EMBL" id="ORC62312.1"/>
    </source>
</evidence>
<keyword evidence="8" id="KW-0472">Membrane</keyword>
<accession>A0A1X0NCS2</accession>
<dbReference type="Gene3D" id="2.30.30.830">
    <property type="match status" value="1"/>
</dbReference>
<evidence type="ECO:0000256" key="6">
    <source>
        <dbReference type="ARBA" id="ARBA00022927"/>
    </source>
</evidence>
<evidence type="ECO:0000256" key="1">
    <source>
        <dbReference type="ARBA" id="ARBA00004533"/>
    </source>
</evidence>
<evidence type="ECO:0000256" key="8">
    <source>
        <dbReference type="ARBA" id="ARBA00023136"/>
    </source>
</evidence>
<keyword evidence="4" id="KW-0997">Cell inner membrane</keyword>
<proteinExistence type="predicted"/>
<reference evidence="11" key="1">
    <citation type="submission" date="2017-02" db="EMBL/GenBank/DDBJ databases">
        <title>Pseudomonas floridae sp. nov., a novel pathogenic bacterial species isolated from tomato.</title>
        <authorList>
            <person name="Timilsina S."/>
            <person name="Vallad G.E."/>
            <person name="Jones J.B."/>
        </authorList>
    </citation>
    <scope>NUCLEOTIDE SEQUENCE [LARGE SCALE GENOMIC DNA]</scope>
    <source>
        <strain evidence="11">GEV388</strain>
    </source>
</reference>
<feature type="domain" description="Type II secretion system protein GspC N-terminal" evidence="9">
    <location>
        <begin position="64"/>
        <end position="126"/>
    </location>
</feature>
<evidence type="ECO:0000256" key="4">
    <source>
        <dbReference type="ARBA" id="ARBA00022519"/>
    </source>
</evidence>
<keyword evidence="3" id="KW-1003">Cell membrane</keyword>
<dbReference type="RefSeq" id="WP_083180951.1">
    <property type="nucleotide sequence ID" value="NZ_CBCRZR010000002.1"/>
</dbReference>
<dbReference type="Pfam" id="PF11356">
    <property type="entry name" value="T2SSC"/>
    <property type="match status" value="1"/>
</dbReference>
<dbReference type="InterPro" id="IPR024961">
    <property type="entry name" value="T2SS_GspC_N"/>
</dbReference>
<dbReference type="GO" id="GO:0005886">
    <property type="term" value="C:plasma membrane"/>
    <property type="evidence" value="ECO:0007669"/>
    <property type="project" value="UniProtKB-SubCell"/>
</dbReference>
<organism evidence="10 11">
    <name type="scientific">Pseudomonas floridensis</name>
    <dbReference type="NCBI Taxonomy" id="1958950"/>
    <lineage>
        <taxon>Bacteria</taxon>
        <taxon>Pseudomonadati</taxon>
        <taxon>Pseudomonadota</taxon>
        <taxon>Gammaproteobacteria</taxon>
        <taxon>Pseudomonadales</taxon>
        <taxon>Pseudomonadaceae</taxon>
        <taxon>Pseudomonas</taxon>
    </lineage>
</organism>
<gene>
    <name evidence="10" type="ORF">BZK31_01365</name>
</gene>
<keyword evidence="6" id="KW-0653">Protein transport</keyword>
<dbReference type="Proteomes" id="UP000192815">
    <property type="component" value="Unassembled WGS sequence"/>
</dbReference>
<comment type="subcellular location">
    <subcellularLocation>
        <location evidence="1">Cell inner membrane</location>
    </subcellularLocation>
</comment>
<name>A0A1X0NCS2_9PSED</name>
<evidence type="ECO:0000313" key="11">
    <source>
        <dbReference type="Proteomes" id="UP000192815"/>
    </source>
</evidence>
<dbReference type="GO" id="GO:0015031">
    <property type="term" value="P:protein transport"/>
    <property type="evidence" value="ECO:0007669"/>
    <property type="project" value="UniProtKB-KW"/>
</dbReference>
<dbReference type="STRING" id="1958950.BZK31_01365"/>
<keyword evidence="5" id="KW-0812">Transmembrane</keyword>
<dbReference type="AlphaFoldDB" id="A0A1X0NCS2"/>
<comment type="caution">
    <text evidence="10">The sequence shown here is derived from an EMBL/GenBank/DDBJ whole genome shotgun (WGS) entry which is preliminary data.</text>
</comment>
<evidence type="ECO:0000256" key="7">
    <source>
        <dbReference type="ARBA" id="ARBA00022989"/>
    </source>
</evidence>
<evidence type="ECO:0000259" key="9">
    <source>
        <dbReference type="Pfam" id="PF11356"/>
    </source>
</evidence>
<protein>
    <submittedName>
        <fullName evidence="10">General secretion pathway protein GspC</fullName>
    </submittedName>
</protein>
<dbReference type="EMBL" id="MUIO01000002">
    <property type="protein sequence ID" value="ORC62312.1"/>
    <property type="molecule type" value="Genomic_DNA"/>
</dbReference>
<keyword evidence="11" id="KW-1185">Reference proteome</keyword>
<keyword evidence="7" id="KW-1133">Transmembrane helix</keyword>
<dbReference type="OrthoDB" id="7030973at2"/>
<evidence type="ECO:0000256" key="2">
    <source>
        <dbReference type="ARBA" id="ARBA00022448"/>
    </source>
</evidence>
<keyword evidence="2" id="KW-0813">Transport</keyword>